<keyword evidence="2" id="KW-1185">Reference proteome</keyword>
<name>A0A9D4LM17_DREPO</name>
<protein>
    <submittedName>
        <fullName evidence="1">Uncharacterized protein</fullName>
    </submittedName>
</protein>
<reference evidence="1" key="2">
    <citation type="submission" date="2020-11" db="EMBL/GenBank/DDBJ databases">
        <authorList>
            <person name="McCartney M.A."/>
            <person name="Auch B."/>
            <person name="Kono T."/>
            <person name="Mallez S."/>
            <person name="Becker A."/>
            <person name="Gohl D.M."/>
            <person name="Silverstein K.A.T."/>
            <person name="Koren S."/>
            <person name="Bechman K.B."/>
            <person name="Herman A."/>
            <person name="Abrahante J.E."/>
            <person name="Garbe J."/>
        </authorList>
    </citation>
    <scope>NUCLEOTIDE SEQUENCE</scope>
    <source>
        <strain evidence="1">Duluth1</strain>
        <tissue evidence="1">Whole animal</tissue>
    </source>
</reference>
<proteinExistence type="predicted"/>
<dbReference type="EMBL" id="JAIWYP010000002">
    <property type="protein sequence ID" value="KAH3860421.1"/>
    <property type="molecule type" value="Genomic_DNA"/>
</dbReference>
<sequence>MLTKFPVNDEVLKTQSFLCPENRQNTSTESVVKLSVRLGVGNPDRIHDEFVDFQLLSESALPPYVEGMALDPFWSCIASIKTPLQKARFPQLSSLAFAALSIPHSNADPEFVSAH</sequence>
<gene>
    <name evidence="1" type="ORF">DPMN_023321</name>
</gene>
<dbReference type="Proteomes" id="UP000828390">
    <property type="component" value="Unassembled WGS sequence"/>
</dbReference>
<dbReference type="AlphaFoldDB" id="A0A9D4LM17"/>
<comment type="caution">
    <text evidence="1">The sequence shown here is derived from an EMBL/GenBank/DDBJ whole genome shotgun (WGS) entry which is preliminary data.</text>
</comment>
<evidence type="ECO:0000313" key="2">
    <source>
        <dbReference type="Proteomes" id="UP000828390"/>
    </source>
</evidence>
<accession>A0A9D4LM17</accession>
<evidence type="ECO:0000313" key="1">
    <source>
        <dbReference type="EMBL" id="KAH3860421.1"/>
    </source>
</evidence>
<organism evidence="1 2">
    <name type="scientific">Dreissena polymorpha</name>
    <name type="common">Zebra mussel</name>
    <name type="synonym">Mytilus polymorpha</name>
    <dbReference type="NCBI Taxonomy" id="45954"/>
    <lineage>
        <taxon>Eukaryota</taxon>
        <taxon>Metazoa</taxon>
        <taxon>Spiralia</taxon>
        <taxon>Lophotrochozoa</taxon>
        <taxon>Mollusca</taxon>
        <taxon>Bivalvia</taxon>
        <taxon>Autobranchia</taxon>
        <taxon>Heteroconchia</taxon>
        <taxon>Euheterodonta</taxon>
        <taxon>Imparidentia</taxon>
        <taxon>Neoheterodontei</taxon>
        <taxon>Myida</taxon>
        <taxon>Dreissenoidea</taxon>
        <taxon>Dreissenidae</taxon>
        <taxon>Dreissena</taxon>
    </lineage>
</organism>
<reference evidence="1" key="1">
    <citation type="journal article" date="2019" name="bioRxiv">
        <title>The Genome of the Zebra Mussel, Dreissena polymorpha: A Resource for Invasive Species Research.</title>
        <authorList>
            <person name="McCartney M.A."/>
            <person name="Auch B."/>
            <person name="Kono T."/>
            <person name="Mallez S."/>
            <person name="Zhang Y."/>
            <person name="Obille A."/>
            <person name="Becker A."/>
            <person name="Abrahante J.E."/>
            <person name="Garbe J."/>
            <person name="Badalamenti J.P."/>
            <person name="Herman A."/>
            <person name="Mangelson H."/>
            <person name="Liachko I."/>
            <person name="Sullivan S."/>
            <person name="Sone E.D."/>
            <person name="Koren S."/>
            <person name="Silverstein K.A.T."/>
            <person name="Beckman K.B."/>
            <person name="Gohl D.M."/>
        </authorList>
    </citation>
    <scope>NUCLEOTIDE SEQUENCE</scope>
    <source>
        <strain evidence="1">Duluth1</strain>
        <tissue evidence="1">Whole animal</tissue>
    </source>
</reference>